<sequence>MDETLYLTQLRFLNNSIISFIENDDDFKTFSNNFDKYQISKNYEKILDLITLISKIANNHFRGPKFFEKINKILIFIKLKSKSLSSSEKLELFNYFSNNIPFLILLFKNKILYFDEQNIESDQILLQLILENQSKNSIKFKHCLYSEIKTLINEHDKREILNDFIDSRDDSNLIEENISKFEEKCLIGENDTYICILIRQDLVKEFITYVNQSSIKLTSKIKPSIFESNDFLLSQKDTTLIEYATFYGSLQIFQYLKLNNVELPETLWLYAIHSNNPSMIRLLEDEQVTPEDKTYSKCLIEAIKCHHNEVANYISEYLLNNHSLDNLLLHSYRFYNFESLPNGFQLFQLNNETHESLHNIGIPSSITEIEKNVFDGCSKLRRIVIPSSVTRFYCKFESCVSIEIIGDQMNIPYGLSGNITIKQISIRNPAKSICGCAFADCSSLTKVDLPSSVTSINSHAFYNCSQLSSINFPASLKSISEFAFSKCSSLTSIELPISLTHIATNAFSECSSLKNVRIPSSVNYIGSEAFCDCTSLLNIEIHSVFIYIDIYAFANCSSLANVELSSNIFIQSTVFDGCPLNKSVNILSDVDDLE</sequence>
<organism evidence="1 2">
    <name type="scientific">Tritrichomonas musculus</name>
    <dbReference type="NCBI Taxonomy" id="1915356"/>
    <lineage>
        <taxon>Eukaryota</taxon>
        <taxon>Metamonada</taxon>
        <taxon>Parabasalia</taxon>
        <taxon>Tritrichomonadida</taxon>
        <taxon>Tritrichomonadidae</taxon>
        <taxon>Tritrichomonas</taxon>
    </lineage>
</organism>
<dbReference type="InterPro" id="IPR053139">
    <property type="entry name" value="Surface_bspA-like"/>
</dbReference>
<dbReference type="Gene3D" id="3.80.10.10">
    <property type="entry name" value="Ribonuclease Inhibitor"/>
    <property type="match status" value="4"/>
</dbReference>
<dbReference type="InterPro" id="IPR036770">
    <property type="entry name" value="Ankyrin_rpt-contain_sf"/>
</dbReference>
<keyword evidence="2" id="KW-1185">Reference proteome</keyword>
<evidence type="ECO:0000313" key="1">
    <source>
        <dbReference type="EMBL" id="KAK8888130.1"/>
    </source>
</evidence>
<dbReference type="EMBL" id="JAPFFF010000006">
    <property type="protein sequence ID" value="KAK8888130.1"/>
    <property type="molecule type" value="Genomic_DNA"/>
</dbReference>
<dbReference type="SUPFAM" id="SSF52058">
    <property type="entry name" value="L domain-like"/>
    <property type="match status" value="1"/>
</dbReference>
<protein>
    <submittedName>
        <fullName evidence="1">Uncharacterized protein</fullName>
    </submittedName>
</protein>
<proteinExistence type="predicted"/>
<name>A0ABR2KAJ8_9EUKA</name>
<dbReference type="InterPro" id="IPR026906">
    <property type="entry name" value="LRR_5"/>
</dbReference>
<reference evidence="1 2" key="1">
    <citation type="submission" date="2024-04" db="EMBL/GenBank/DDBJ databases">
        <title>Tritrichomonas musculus Genome.</title>
        <authorList>
            <person name="Alves-Ferreira E."/>
            <person name="Grigg M."/>
            <person name="Lorenzi H."/>
            <person name="Galac M."/>
        </authorList>
    </citation>
    <scope>NUCLEOTIDE SEQUENCE [LARGE SCALE GENOMIC DNA]</scope>
    <source>
        <strain evidence="1 2">EAF2021</strain>
    </source>
</reference>
<dbReference type="SUPFAM" id="SSF48403">
    <property type="entry name" value="Ankyrin repeat"/>
    <property type="match status" value="1"/>
</dbReference>
<dbReference type="InterPro" id="IPR032675">
    <property type="entry name" value="LRR_dom_sf"/>
</dbReference>
<gene>
    <name evidence="1" type="ORF">M9Y10_039192</name>
</gene>
<accession>A0ABR2KAJ8</accession>
<comment type="caution">
    <text evidence="1">The sequence shown here is derived from an EMBL/GenBank/DDBJ whole genome shotgun (WGS) entry which is preliminary data.</text>
</comment>
<dbReference type="Proteomes" id="UP001470230">
    <property type="component" value="Unassembled WGS sequence"/>
</dbReference>
<dbReference type="PANTHER" id="PTHR45661">
    <property type="entry name" value="SURFACE ANTIGEN"/>
    <property type="match status" value="1"/>
</dbReference>
<dbReference type="Pfam" id="PF13306">
    <property type="entry name" value="LRR_5"/>
    <property type="match status" value="2"/>
</dbReference>
<evidence type="ECO:0000313" key="2">
    <source>
        <dbReference type="Proteomes" id="UP001470230"/>
    </source>
</evidence>
<dbReference type="PANTHER" id="PTHR45661:SF3">
    <property type="entry name" value="IG-LIKE DOMAIN-CONTAINING PROTEIN"/>
    <property type="match status" value="1"/>
</dbReference>